<dbReference type="RefSeq" id="WP_009886030.1">
    <property type="nucleotide sequence ID" value="NC_021592.1"/>
</dbReference>
<protein>
    <recommendedName>
        <fullName evidence="4">Alpha-amylase</fullName>
    </recommendedName>
</protein>
<organism evidence="2 3">
    <name type="scientific">Ferroplasma acidarmanus Fer1</name>
    <dbReference type="NCBI Taxonomy" id="333146"/>
    <lineage>
        <taxon>Archaea</taxon>
        <taxon>Methanobacteriati</taxon>
        <taxon>Thermoplasmatota</taxon>
        <taxon>Thermoplasmata</taxon>
        <taxon>Thermoplasmatales</taxon>
        <taxon>Ferroplasmaceae</taxon>
        <taxon>Ferroplasma</taxon>
    </lineage>
</organism>
<evidence type="ECO:0008006" key="4">
    <source>
        <dbReference type="Google" id="ProtNLM"/>
    </source>
</evidence>
<feature type="region of interest" description="Disordered" evidence="1">
    <location>
        <begin position="1"/>
        <end position="46"/>
    </location>
</feature>
<dbReference type="EMBL" id="CP004145">
    <property type="protein sequence ID" value="AGO59995.1"/>
    <property type="molecule type" value="Genomic_DNA"/>
</dbReference>
<evidence type="ECO:0000313" key="2">
    <source>
        <dbReference type="EMBL" id="AGO59995.1"/>
    </source>
</evidence>
<dbReference type="KEGG" id="fac:FACI_IFERC01G0015"/>
<reference evidence="2 3" key="1">
    <citation type="journal article" date="2007" name="Proc. Natl. Acad. Sci. U.S.A.">
        <title>Genome dynamics in a natural archaeal population.</title>
        <authorList>
            <person name="Allen E.E."/>
            <person name="Tyson G.W."/>
            <person name="Whitaker R.J."/>
            <person name="Detter J.C."/>
            <person name="Richardson P.M."/>
            <person name="Banfield J.F."/>
        </authorList>
    </citation>
    <scope>NUCLEOTIDE SEQUENCE [LARGE SCALE GENOMIC DNA]</scope>
    <source>
        <strain evidence="3">fer1</strain>
    </source>
</reference>
<sequence>MATEKKSNDQRSNVHNPTSSDNKAAGDNKSNQMNPNNSAYHKSRGK</sequence>
<evidence type="ECO:0000313" key="3">
    <source>
        <dbReference type="Proteomes" id="UP000014660"/>
    </source>
</evidence>
<dbReference type="HOGENOM" id="CLU_207821_1_2_2"/>
<feature type="compositionally biased region" description="Polar residues" evidence="1">
    <location>
        <begin position="10"/>
        <end position="40"/>
    </location>
</feature>
<keyword evidence="3" id="KW-1185">Reference proteome</keyword>
<name>S0APK9_FERAC</name>
<proteinExistence type="predicted"/>
<dbReference type="AlphaFoldDB" id="S0APK9"/>
<evidence type="ECO:0000256" key="1">
    <source>
        <dbReference type="SAM" id="MobiDB-lite"/>
    </source>
</evidence>
<gene>
    <name evidence="2" type="ORF">FACI_IFERC00001G0015</name>
</gene>
<accession>S0APK9</accession>
<dbReference type="GeneID" id="58788955"/>
<dbReference type="Proteomes" id="UP000014660">
    <property type="component" value="Chromosome"/>
</dbReference>